<evidence type="ECO:0000256" key="3">
    <source>
        <dbReference type="SAM" id="MobiDB-lite"/>
    </source>
</evidence>
<dbReference type="InterPro" id="IPR027353">
    <property type="entry name" value="NET_dom"/>
</dbReference>
<dbReference type="SMART" id="SM00297">
    <property type="entry name" value="BROMO"/>
    <property type="match status" value="2"/>
</dbReference>
<feature type="compositionally biased region" description="Low complexity" evidence="3">
    <location>
        <begin position="122"/>
        <end position="132"/>
    </location>
</feature>
<evidence type="ECO:0000256" key="2">
    <source>
        <dbReference type="PROSITE-ProRule" id="PRU00035"/>
    </source>
</evidence>
<feature type="compositionally biased region" description="Acidic residues" evidence="3">
    <location>
        <begin position="611"/>
        <end position="625"/>
    </location>
</feature>
<feature type="compositionally biased region" description="Basic and acidic residues" evidence="3">
    <location>
        <begin position="240"/>
        <end position="253"/>
    </location>
</feature>
<feature type="compositionally biased region" description="Polar residues" evidence="3">
    <location>
        <begin position="91"/>
        <end position="103"/>
    </location>
</feature>
<protein>
    <submittedName>
        <fullName evidence="6">Bromodomain-containing factor 1</fullName>
    </submittedName>
</protein>
<dbReference type="Gene3D" id="1.20.920.10">
    <property type="entry name" value="Bromodomain-like"/>
    <property type="match status" value="2"/>
</dbReference>
<dbReference type="InterPro" id="IPR001487">
    <property type="entry name" value="Bromodomain"/>
</dbReference>
<accession>A0AAI8Z6C9</accession>
<feature type="compositionally biased region" description="Acidic residues" evidence="3">
    <location>
        <begin position="853"/>
        <end position="863"/>
    </location>
</feature>
<reference evidence="6" key="1">
    <citation type="submission" date="2023-11" db="EMBL/GenBank/DDBJ databases">
        <authorList>
            <person name="Alioto T."/>
            <person name="Alioto T."/>
            <person name="Gomez Garrido J."/>
        </authorList>
    </citation>
    <scope>NUCLEOTIDE SEQUENCE</scope>
</reference>
<evidence type="ECO:0000313" key="7">
    <source>
        <dbReference type="Proteomes" id="UP001296104"/>
    </source>
</evidence>
<evidence type="ECO:0000313" key="6">
    <source>
        <dbReference type="EMBL" id="CAK4033540.1"/>
    </source>
</evidence>
<feature type="compositionally biased region" description="Gly residues" evidence="3">
    <location>
        <begin position="834"/>
        <end position="852"/>
    </location>
</feature>
<feature type="compositionally biased region" description="Polar residues" evidence="3">
    <location>
        <begin position="189"/>
        <end position="209"/>
    </location>
</feature>
<dbReference type="InterPro" id="IPR036427">
    <property type="entry name" value="Bromodomain-like_sf"/>
</dbReference>
<dbReference type="GO" id="GO:0005634">
    <property type="term" value="C:nucleus"/>
    <property type="evidence" value="ECO:0007669"/>
    <property type="project" value="TreeGrafter"/>
</dbReference>
<dbReference type="Gene3D" id="1.20.1270.220">
    <property type="match status" value="1"/>
</dbReference>
<dbReference type="EMBL" id="CAVMBE010000088">
    <property type="protein sequence ID" value="CAK4033540.1"/>
    <property type="molecule type" value="Genomic_DNA"/>
</dbReference>
<evidence type="ECO:0000259" key="5">
    <source>
        <dbReference type="PROSITE" id="PS51525"/>
    </source>
</evidence>
<gene>
    <name evidence="6" type="ORF">LECACI_7A008698</name>
</gene>
<dbReference type="PANTHER" id="PTHR22880:SF225">
    <property type="entry name" value="BROMODOMAIN-CONTAINING PROTEIN BET-1-RELATED"/>
    <property type="match status" value="1"/>
</dbReference>
<dbReference type="Proteomes" id="UP001296104">
    <property type="component" value="Unassembled WGS sequence"/>
</dbReference>
<dbReference type="InterPro" id="IPR050935">
    <property type="entry name" value="Bromo_chromatin_reader"/>
</dbReference>
<comment type="caution">
    <text evidence="6">The sequence shown here is derived from an EMBL/GenBank/DDBJ whole genome shotgun (WGS) entry which is preliminary data.</text>
</comment>
<dbReference type="AlphaFoldDB" id="A0AAI8Z6C9"/>
<dbReference type="PROSITE" id="PS51525">
    <property type="entry name" value="NET"/>
    <property type="match status" value="1"/>
</dbReference>
<feature type="compositionally biased region" description="Basic and acidic residues" evidence="3">
    <location>
        <begin position="153"/>
        <end position="168"/>
    </location>
</feature>
<dbReference type="PRINTS" id="PR00503">
    <property type="entry name" value="BROMODOMAIN"/>
</dbReference>
<keyword evidence="7" id="KW-1185">Reference proteome</keyword>
<dbReference type="InterPro" id="IPR038336">
    <property type="entry name" value="NET_sf"/>
</dbReference>
<feature type="region of interest" description="Disordered" evidence="3">
    <location>
        <begin position="769"/>
        <end position="863"/>
    </location>
</feature>
<evidence type="ECO:0000259" key="4">
    <source>
        <dbReference type="PROSITE" id="PS50014"/>
    </source>
</evidence>
<keyword evidence="1 2" id="KW-0103">Bromodomain</keyword>
<dbReference type="SUPFAM" id="SSF47370">
    <property type="entry name" value="Bromodomain"/>
    <property type="match status" value="2"/>
</dbReference>
<feature type="compositionally biased region" description="Polar residues" evidence="3">
    <location>
        <begin position="821"/>
        <end position="831"/>
    </location>
</feature>
<evidence type="ECO:0000256" key="1">
    <source>
        <dbReference type="ARBA" id="ARBA00023117"/>
    </source>
</evidence>
<sequence>MASEVAHPEAIVPNGDAPITNGDQTHNEDAFAENANLPKSDTALDVNVAADPNPGGPTPVEDVAPGITPVASFIPKEAPVSHPTPPPDEPLNTSEANVETVTAATEDAPMEDVSSKMEAEPAEPTASTAQPTLPSSESSLVRPREDDDDDGEGERAAKRSKVDSDIEHVATTADTDPADVAPVDVTPAEQTAASAHESAPSQTHDQVVETQLPVAAPESAIVKDEASIPEKPVESGAKSADMDVKMAEPDAKPVGKPAGAQPESSAQPATQSAAALPKPAYSEKPLTQTQTKFLAEKMKNMKKTKHAAAFLAPVDPVALNIPHYTNVISNPMDLGTMEAKLKSSKYASVQAFVDDFNLIISNTRTFNGDNHAVTQAGLSMEAYFKKMLETVPSADQPVVQKAHAKKASPKPHGQTARRESRSATVPAPQPASAAVGNNSSSEAFALQADGTPQIRRESTTNRPARAIKPPPARELSYAKPKRKEHQLELKFCEHVLDEVKNPKHAKQNYLFLHPVDPVALNIPHYRQIVKQPMDLSTMTQKLKQGQYGKAAEFKKDFELMIANCLAFNPPGNVVRDLGIEFQRIFEALWKQKDRWEQARKNEGPRGNSASADEDSEEEDEDDEQGTDVNDPNAAAKTIADLQKQLADMQSSLAALGQGQPPAAKNNKKAKTTAKASGRKAGGGAAATKSKAPAPKAKAPPKKVKQVTYEEKQEISEAVGNMNEEQVAKLTKIITENCSKYADQEEMELEIDDLPNDVQAMLLKYVRSIFGNPNRGRAASPDDGAALDDDDFEPGGRSGYGTGAANKRKKHKPMGKEEQQERINTLQKQLSQFAGGAGGAGASQGGSQAGGDSSGDDSEESEEE</sequence>
<dbReference type="Pfam" id="PF00439">
    <property type="entry name" value="Bromodomain"/>
    <property type="match status" value="2"/>
</dbReference>
<feature type="region of interest" description="Disordered" evidence="3">
    <location>
        <begin position="596"/>
        <end position="632"/>
    </location>
</feature>
<dbReference type="GO" id="GO:0006338">
    <property type="term" value="P:chromatin remodeling"/>
    <property type="evidence" value="ECO:0007669"/>
    <property type="project" value="TreeGrafter"/>
</dbReference>
<feature type="domain" description="Bromo" evidence="4">
    <location>
        <begin position="302"/>
        <end position="374"/>
    </location>
</feature>
<feature type="compositionally biased region" description="Low complexity" evidence="3">
    <location>
        <begin position="169"/>
        <end position="188"/>
    </location>
</feature>
<dbReference type="Pfam" id="PF17035">
    <property type="entry name" value="BET"/>
    <property type="match status" value="1"/>
</dbReference>
<feature type="region of interest" description="Disordered" evidence="3">
    <location>
        <begin position="396"/>
        <end position="479"/>
    </location>
</feature>
<feature type="compositionally biased region" description="Low complexity" evidence="3">
    <location>
        <begin position="685"/>
        <end position="696"/>
    </location>
</feature>
<feature type="region of interest" description="Disordered" evidence="3">
    <location>
        <begin position="1"/>
        <end position="285"/>
    </location>
</feature>
<dbReference type="GO" id="GO:0000785">
    <property type="term" value="C:chromatin"/>
    <property type="evidence" value="ECO:0007669"/>
    <property type="project" value="TreeGrafter"/>
</dbReference>
<name>A0AAI8Z6C9_9PEZI</name>
<feature type="region of interest" description="Disordered" evidence="3">
    <location>
        <begin position="653"/>
        <end position="707"/>
    </location>
</feature>
<dbReference type="PROSITE" id="PS50014">
    <property type="entry name" value="BROMODOMAIN_2"/>
    <property type="match status" value="2"/>
</dbReference>
<feature type="domain" description="Bromo" evidence="4">
    <location>
        <begin position="503"/>
        <end position="575"/>
    </location>
</feature>
<feature type="compositionally biased region" description="Basic and acidic residues" evidence="3">
    <location>
        <begin position="221"/>
        <end position="233"/>
    </location>
</feature>
<proteinExistence type="predicted"/>
<feature type="compositionally biased region" description="Low complexity" evidence="3">
    <location>
        <begin position="260"/>
        <end position="277"/>
    </location>
</feature>
<dbReference type="GO" id="GO:0006355">
    <property type="term" value="P:regulation of DNA-templated transcription"/>
    <property type="evidence" value="ECO:0007669"/>
    <property type="project" value="TreeGrafter"/>
</dbReference>
<dbReference type="PANTHER" id="PTHR22880">
    <property type="entry name" value="FALZ-RELATED BROMODOMAIN-CONTAINING PROTEINS"/>
    <property type="match status" value="1"/>
</dbReference>
<feature type="domain" description="NET" evidence="5">
    <location>
        <begin position="696"/>
        <end position="776"/>
    </location>
</feature>
<organism evidence="6 7">
    <name type="scientific">Lecanosticta acicola</name>
    <dbReference type="NCBI Taxonomy" id="111012"/>
    <lineage>
        <taxon>Eukaryota</taxon>
        <taxon>Fungi</taxon>
        <taxon>Dikarya</taxon>
        <taxon>Ascomycota</taxon>
        <taxon>Pezizomycotina</taxon>
        <taxon>Dothideomycetes</taxon>
        <taxon>Dothideomycetidae</taxon>
        <taxon>Mycosphaerellales</taxon>
        <taxon>Mycosphaerellaceae</taxon>
        <taxon>Lecanosticta</taxon>
    </lineage>
</organism>